<dbReference type="KEGG" id="fro:AALO17_14290"/>
<name>A0A140DV86_9FIRM</name>
<dbReference type="Proteomes" id="UP000069771">
    <property type="component" value="Chromosome"/>
</dbReference>
<accession>A0A140DV86</accession>
<dbReference type="AlphaFoldDB" id="A0A140DV86"/>
<evidence type="ECO:0000313" key="2">
    <source>
        <dbReference type="Proteomes" id="UP000069771"/>
    </source>
</evidence>
<organism evidence="1 2">
    <name type="scientific">Faecalibaculum rodentium</name>
    <dbReference type="NCBI Taxonomy" id="1702221"/>
    <lineage>
        <taxon>Bacteria</taxon>
        <taxon>Bacillati</taxon>
        <taxon>Bacillota</taxon>
        <taxon>Erysipelotrichia</taxon>
        <taxon>Erysipelotrichales</taxon>
        <taxon>Erysipelotrichaceae</taxon>
        <taxon>Faecalibaculum</taxon>
    </lineage>
</organism>
<proteinExistence type="predicted"/>
<reference evidence="1 2" key="1">
    <citation type="journal article" date="2016" name="Gut Pathog.">
        <title>Whole genome sequencing of "Faecalibaculum rodentium" ALO17, isolated from C57BL/6J laboratory mouse feces.</title>
        <authorList>
            <person name="Lim S."/>
            <person name="Chang D.H."/>
            <person name="Ahn S."/>
            <person name="Kim B.C."/>
        </authorList>
    </citation>
    <scope>NUCLEOTIDE SEQUENCE [LARGE SCALE GENOMIC DNA]</scope>
    <source>
        <strain evidence="1 2">Alo17</strain>
    </source>
</reference>
<sequence>MQRIHKIPFFPAGFSLLLICGKRFATKLSDIPEGVGSGDWSASSNHGNGFD</sequence>
<keyword evidence="2" id="KW-1185">Reference proteome</keyword>
<protein>
    <submittedName>
        <fullName evidence="1">Uncharacterized protein</fullName>
    </submittedName>
</protein>
<gene>
    <name evidence="1" type="ORF">AALO17_14290</name>
</gene>
<dbReference type="EMBL" id="CP011391">
    <property type="protein sequence ID" value="AMK54563.1"/>
    <property type="molecule type" value="Genomic_DNA"/>
</dbReference>
<evidence type="ECO:0000313" key="1">
    <source>
        <dbReference type="EMBL" id="AMK54563.1"/>
    </source>
</evidence>